<reference evidence="3 4" key="1">
    <citation type="submission" date="2018-11" db="EMBL/GenBank/DDBJ databases">
        <authorList>
            <person name="Na S.W."/>
            <person name="Baik M."/>
        </authorList>
    </citation>
    <scope>NUCLEOTIDE SEQUENCE [LARGE SCALE GENOMIC DNA]</scope>
    <source>
        <strain evidence="3 4">E39</strain>
    </source>
</reference>
<evidence type="ECO:0000313" key="4">
    <source>
        <dbReference type="Proteomes" id="UP000249375"/>
    </source>
</evidence>
<gene>
    <name evidence="3" type="ORF">C7Y71_011825</name>
</gene>
<keyword evidence="1" id="KW-0175">Coiled coil</keyword>
<dbReference type="Proteomes" id="UP000249375">
    <property type="component" value="Chromosome"/>
</dbReference>
<dbReference type="AlphaFoldDB" id="A0A5P8E9M3"/>
<dbReference type="OrthoDB" id="1467719at2"/>
<dbReference type="InterPro" id="IPR007060">
    <property type="entry name" value="FtsL/DivIC"/>
</dbReference>
<keyword evidence="2" id="KW-1133">Transmembrane helix</keyword>
<dbReference type="Pfam" id="PF04977">
    <property type="entry name" value="DivIC"/>
    <property type="match status" value="1"/>
</dbReference>
<evidence type="ECO:0000256" key="1">
    <source>
        <dbReference type="SAM" id="Coils"/>
    </source>
</evidence>
<dbReference type="EMBL" id="CP033459">
    <property type="protein sequence ID" value="QFQ13638.1"/>
    <property type="molecule type" value="Genomic_DNA"/>
</dbReference>
<keyword evidence="4" id="KW-1185">Reference proteome</keyword>
<dbReference type="RefSeq" id="WP_111899103.1">
    <property type="nucleotide sequence ID" value="NZ_CP033459.1"/>
</dbReference>
<evidence type="ECO:0000256" key="2">
    <source>
        <dbReference type="SAM" id="Phobius"/>
    </source>
</evidence>
<proteinExistence type="predicted"/>
<protein>
    <submittedName>
        <fullName evidence="3">Septum formation initiator family protein</fullName>
    </submittedName>
</protein>
<name>A0A5P8E9M3_9BACT</name>
<keyword evidence="2" id="KW-0472">Membrane</keyword>
<feature type="coiled-coil region" evidence="1">
    <location>
        <begin position="39"/>
        <end position="66"/>
    </location>
</feature>
<evidence type="ECO:0000313" key="3">
    <source>
        <dbReference type="EMBL" id="QFQ13638.1"/>
    </source>
</evidence>
<accession>A0A5P8E9M3</accession>
<organism evidence="3 4">
    <name type="scientific">Pseudoprevotella muciniphila</name>
    <dbReference type="NCBI Taxonomy" id="2133944"/>
    <lineage>
        <taxon>Bacteria</taxon>
        <taxon>Pseudomonadati</taxon>
        <taxon>Bacteroidota</taxon>
        <taxon>Bacteroidia</taxon>
        <taxon>Bacteroidales</taxon>
        <taxon>Prevotellaceae</taxon>
        <taxon>Pseudoprevotella</taxon>
    </lineage>
</organism>
<dbReference type="KEGG" id="alq:C7Y71_011825"/>
<feature type="transmembrane region" description="Helical" evidence="2">
    <location>
        <begin position="12"/>
        <end position="31"/>
    </location>
</feature>
<keyword evidence="2" id="KW-0812">Transmembrane</keyword>
<sequence>MAEKIGGFGRFLWRHKYIVTLVFFGILVGFVDENSFWNRFQLEQKNSELRKEIAITENKFKECKYELESFETNPKAYEKVARVDLLMRGENEDVFIIEEDSVE</sequence>